<evidence type="ECO:0000256" key="4">
    <source>
        <dbReference type="ARBA" id="ARBA00022741"/>
    </source>
</evidence>
<feature type="region of interest" description="Disordered" evidence="17">
    <location>
        <begin position="130"/>
        <end position="156"/>
    </location>
</feature>
<dbReference type="Gene3D" id="1.10.510.10">
    <property type="entry name" value="Transferase(Phosphotransferase) domain 1"/>
    <property type="match status" value="1"/>
</dbReference>
<dbReference type="SUPFAM" id="SSF56112">
    <property type="entry name" value="Protein kinase-like (PK-like)"/>
    <property type="match status" value="1"/>
</dbReference>
<dbReference type="GO" id="GO:0000278">
    <property type="term" value="P:mitotic cell cycle"/>
    <property type="evidence" value="ECO:0007669"/>
    <property type="project" value="InterPro"/>
</dbReference>
<evidence type="ECO:0000256" key="13">
    <source>
        <dbReference type="PIRSR" id="PIRSR037281-2"/>
    </source>
</evidence>
<evidence type="ECO:0000256" key="7">
    <source>
        <dbReference type="ARBA" id="ARBA00022842"/>
    </source>
</evidence>
<evidence type="ECO:0000256" key="3">
    <source>
        <dbReference type="ARBA" id="ARBA00022723"/>
    </source>
</evidence>
<evidence type="ECO:0000313" key="20">
    <source>
        <dbReference type="Proteomes" id="UP001159428"/>
    </source>
</evidence>
<dbReference type="GO" id="GO:0004715">
    <property type="term" value="F:non-membrane spanning protein tyrosine kinase activity"/>
    <property type="evidence" value="ECO:0007669"/>
    <property type="project" value="UniProtKB-UniRule"/>
</dbReference>
<dbReference type="FunFam" id="3.30.200.20:FF:000115">
    <property type="entry name" value="Wee1-like kinase 2"/>
    <property type="match status" value="1"/>
</dbReference>
<keyword evidence="16" id="KW-0175">Coiled coil</keyword>
<feature type="domain" description="Protein kinase" evidence="18">
    <location>
        <begin position="210"/>
        <end position="486"/>
    </location>
</feature>
<evidence type="ECO:0000256" key="10">
    <source>
        <dbReference type="ARBA" id="ARBA00037982"/>
    </source>
</evidence>
<evidence type="ECO:0000256" key="5">
    <source>
        <dbReference type="ARBA" id="ARBA00022777"/>
    </source>
</evidence>
<evidence type="ECO:0000256" key="17">
    <source>
        <dbReference type="SAM" id="MobiDB-lite"/>
    </source>
</evidence>
<dbReference type="PROSITE" id="PS50011">
    <property type="entry name" value="PROTEIN_KINASE_DOM"/>
    <property type="match status" value="1"/>
</dbReference>
<dbReference type="GO" id="GO:0005737">
    <property type="term" value="C:cytoplasm"/>
    <property type="evidence" value="ECO:0007669"/>
    <property type="project" value="TreeGrafter"/>
</dbReference>
<comment type="similarity">
    <text evidence="10">Belongs to the protein kinase superfamily. Ser/Thr protein kinase family. GCN2 subfamily.</text>
</comment>
<dbReference type="Gene3D" id="3.30.200.20">
    <property type="entry name" value="Phosphorylase Kinase, domain 1"/>
    <property type="match status" value="1"/>
</dbReference>
<evidence type="ECO:0000259" key="18">
    <source>
        <dbReference type="PROSITE" id="PS50011"/>
    </source>
</evidence>
<evidence type="ECO:0000313" key="19">
    <source>
        <dbReference type="EMBL" id="CAH3162519.1"/>
    </source>
</evidence>
<keyword evidence="20" id="KW-1185">Reference proteome</keyword>
<feature type="binding site" evidence="13">
    <location>
        <begin position="216"/>
        <end position="224"/>
    </location>
    <ligand>
        <name>ATP</name>
        <dbReference type="ChEBI" id="CHEBI:30616"/>
    </ligand>
</feature>
<feature type="compositionally biased region" description="Polar residues" evidence="17">
    <location>
        <begin position="142"/>
        <end position="152"/>
    </location>
</feature>
<dbReference type="SMART" id="SM00220">
    <property type="entry name" value="S_TKc"/>
    <property type="match status" value="1"/>
</dbReference>
<evidence type="ECO:0000256" key="8">
    <source>
        <dbReference type="ARBA" id="ARBA00023137"/>
    </source>
</evidence>
<feature type="coiled-coil region" evidence="16">
    <location>
        <begin position="494"/>
        <end position="521"/>
    </location>
</feature>
<comment type="catalytic activity">
    <reaction evidence="11">
        <text>L-tyrosyl-[protein] + ATP = O-phospho-L-tyrosyl-[protein] + ADP + H(+)</text>
        <dbReference type="Rhea" id="RHEA:10596"/>
        <dbReference type="Rhea" id="RHEA-COMP:10136"/>
        <dbReference type="Rhea" id="RHEA-COMP:20101"/>
        <dbReference type="ChEBI" id="CHEBI:15378"/>
        <dbReference type="ChEBI" id="CHEBI:30616"/>
        <dbReference type="ChEBI" id="CHEBI:46858"/>
        <dbReference type="ChEBI" id="CHEBI:61978"/>
        <dbReference type="ChEBI" id="CHEBI:456216"/>
        <dbReference type="EC" id="2.7.10.2"/>
    </reaction>
</comment>
<dbReference type="AlphaFoldDB" id="A0AAU9Y1P9"/>
<keyword evidence="3 11" id="KW-0479">Metal-binding</keyword>
<dbReference type="InterPro" id="IPR011009">
    <property type="entry name" value="Kinase-like_dom_sf"/>
</dbReference>
<comment type="similarity">
    <text evidence="11">Belongs to the protein kinase superfamily. Ser/Thr protein kinase family. WEE1 subfamily.</text>
</comment>
<dbReference type="GO" id="GO:0005524">
    <property type="term" value="F:ATP binding"/>
    <property type="evidence" value="ECO:0007669"/>
    <property type="project" value="UniProtKB-UniRule"/>
</dbReference>
<sequence length="556" mass="61515">MACTKARPGRLPFVLEEDDCEMDRSSTDANSGCSPSRLIAPVSPEFTDEGWDLGFSSPFRDCMSDESPEKAKMSGCTTPPLSPPSLGALRLFDSPQTPKSLLERSSNVNRTMDFKRPVSRLRRGLLKGRGFESEPRMGPRSRQVTANVNPFTPDSAIGAKRARQGEGRNGSICNDNDDEDMDDDDDEIFGNPAKRLALHESNISRYNAEFVEISTIGSGQFGSVHKCLNRLDGCIYALKRSLKPVAGSIDEQNAMREVYAHAVLGKNPHVVRYYSAWAEDGHMLIQNEYCEGGSLADMIERNAKQNEPMAEGELKQLLIQIAEGLKYIHSLALVHMDIKPGNIFISYSSGIDECNHSGDEGFDENDTPGPRKRTPLYKIGDLGHVTSVSSPQVEEGDCRFLPNEILQEDYSALPKADIFALALTVFLAGGGPELPKNGEEWHEIRRGQLQNLEKISKEMNSLLKLMINPVAKDRPSATALTQHPVLCPLAAKSKAQLRKELNAEKFKNEVLSRELEEARVQQKNSPQRKIGLGSQTRNSRVIGQKVNRSMSLSVIM</sequence>
<evidence type="ECO:0000256" key="6">
    <source>
        <dbReference type="ARBA" id="ARBA00022840"/>
    </source>
</evidence>
<keyword evidence="7 14" id="KW-0460">Magnesium</keyword>
<dbReference type="PANTHER" id="PTHR11042:SF185">
    <property type="entry name" value="WEE1-LIKE PROTEIN KINASE"/>
    <property type="match status" value="1"/>
</dbReference>
<dbReference type="InterPro" id="IPR050339">
    <property type="entry name" value="CC_SR_Kinase"/>
</dbReference>
<dbReference type="GO" id="GO:0000287">
    <property type="term" value="F:magnesium ion binding"/>
    <property type="evidence" value="ECO:0007669"/>
    <property type="project" value="InterPro"/>
</dbReference>
<organism evidence="19 20">
    <name type="scientific">Pocillopora meandrina</name>
    <dbReference type="NCBI Taxonomy" id="46732"/>
    <lineage>
        <taxon>Eukaryota</taxon>
        <taxon>Metazoa</taxon>
        <taxon>Cnidaria</taxon>
        <taxon>Anthozoa</taxon>
        <taxon>Hexacorallia</taxon>
        <taxon>Scleractinia</taxon>
        <taxon>Astrocoeniina</taxon>
        <taxon>Pocilloporidae</taxon>
        <taxon>Pocillopora</taxon>
    </lineage>
</organism>
<proteinExistence type="inferred from homology"/>
<dbReference type="Proteomes" id="UP001159428">
    <property type="component" value="Unassembled WGS sequence"/>
</dbReference>
<keyword evidence="9 11" id="KW-0539">Nucleus</keyword>
<evidence type="ECO:0000256" key="16">
    <source>
        <dbReference type="SAM" id="Coils"/>
    </source>
</evidence>
<dbReference type="Pfam" id="PF00069">
    <property type="entry name" value="Pkinase"/>
    <property type="match status" value="1"/>
</dbReference>
<dbReference type="GO" id="GO:0005634">
    <property type="term" value="C:nucleus"/>
    <property type="evidence" value="ECO:0007669"/>
    <property type="project" value="UniProtKB-SubCell"/>
</dbReference>
<feature type="active site" description="Proton acceptor" evidence="12">
    <location>
        <position position="337"/>
    </location>
</feature>
<protein>
    <recommendedName>
        <fullName evidence="11">Wee1-like protein kinase</fullName>
        <ecNumber evidence="11">2.7.10.2</ecNumber>
    </recommendedName>
</protein>
<dbReference type="PIRSF" id="PIRSF037281">
    <property type="entry name" value="Wee1-like_protein_kinase"/>
    <property type="match status" value="1"/>
</dbReference>
<reference evidence="19 20" key="1">
    <citation type="submission" date="2022-05" db="EMBL/GenBank/DDBJ databases">
        <authorList>
            <consortium name="Genoscope - CEA"/>
            <person name="William W."/>
        </authorList>
    </citation>
    <scope>NUCLEOTIDE SEQUENCE [LARGE SCALE GENOMIC DNA]</scope>
</reference>
<evidence type="ECO:0000256" key="2">
    <source>
        <dbReference type="ARBA" id="ARBA00022679"/>
    </source>
</evidence>
<dbReference type="InterPro" id="IPR008271">
    <property type="entry name" value="Ser/Thr_kinase_AS"/>
</dbReference>
<evidence type="ECO:0000256" key="1">
    <source>
        <dbReference type="ARBA" id="ARBA00004123"/>
    </source>
</evidence>
<comment type="cofactor">
    <cofactor evidence="14">
        <name>Mg(2+)</name>
        <dbReference type="ChEBI" id="CHEBI:18420"/>
    </cofactor>
    <text evidence="14">Binds 2 magnesium ions per subunit.</text>
</comment>
<evidence type="ECO:0000256" key="14">
    <source>
        <dbReference type="PIRSR" id="PIRSR037281-3"/>
    </source>
</evidence>
<dbReference type="EC" id="2.7.10.2" evidence="11"/>
<accession>A0AAU9Y1P9</accession>
<feature type="binding site" evidence="14">
    <location>
        <position position="381"/>
    </location>
    <ligand>
        <name>Mg(2+)</name>
        <dbReference type="ChEBI" id="CHEBI:18420"/>
        <label>1</label>
    </ligand>
</feature>
<gene>
    <name evidence="19" type="ORF">PMEA_00034277</name>
</gene>
<dbReference type="EMBL" id="CALNXJ010000085">
    <property type="protein sequence ID" value="CAH3162519.1"/>
    <property type="molecule type" value="Genomic_DNA"/>
</dbReference>
<keyword evidence="4 11" id="KW-0547">Nucleotide-binding</keyword>
<keyword evidence="8 11" id="KW-0829">Tyrosine-protein kinase</keyword>
<keyword evidence="6 11" id="KW-0067">ATP-binding</keyword>
<dbReference type="InterPro" id="IPR017164">
    <property type="entry name" value="Wee1-like_protein_kinase"/>
</dbReference>
<comment type="subcellular location">
    <subcellularLocation>
        <location evidence="1 11">Nucleus</location>
    </subcellularLocation>
</comment>
<dbReference type="FunFam" id="1.10.510.10:FF:000989">
    <property type="entry name" value="Wee1-like protein kinase"/>
    <property type="match status" value="1"/>
</dbReference>
<evidence type="ECO:0000256" key="12">
    <source>
        <dbReference type="PIRSR" id="PIRSR037281-1"/>
    </source>
</evidence>
<evidence type="ECO:0000256" key="11">
    <source>
        <dbReference type="PIRNR" id="PIRNR037281"/>
    </source>
</evidence>
<dbReference type="PANTHER" id="PTHR11042">
    <property type="entry name" value="EUKARYOTIC TRANSLATION INITIATION FACTOR 2-ALPHA KINASE EIF2-ALPHA KINASE -RELATED"/>
    <property type="match status" value="1"/>
</dbReference>
<dbReference type="PROSITE" id="PS00108">
    <property type="entry name" value="PROTEIN_KINASE_ST"/>
    <property type="match status" value="1"/>
</dbReference>
<dbReference type="PROSITE" id="PS00107">
    <property type="entry name" value="PROTEIN_KINASE_ATP"/>
    <property type="match status" value="1"/>
</dbReference>
<feature type="binding site" evidence="14">
    <location>
        <position position="342"/>
    </location>
    <ligand>
        <name>Mg(2+)</name>
        <dbReference type="ChEBI" id="CHEBI:18420"/>
        <label>1</label>
    </ligand>
</feature>
<dbReference type="InterPro" id="IPR017441">
    <property type="entry name" value="Protein_kinase_ATP_BS"/>
</dbReference>
<keyword evidence="2 11" id="KW-0808">Transferase</keyword>
<keyword evidence="5 11" id="KW-0418">Kinase</keyword>
<evidence type="ECO:0000256" key="9">
    <source>
        <dbReference type="ARBA" id="ARBA00023242"/>
    </source>
</evidence>
<evidence type="ECO:0000256" key="15">
    <source>
        <dbReference type="PROSITE-ProRule" id="PRU10141"/>
    </source>
</evidence>
<comment type="caution">
    <text evidence="19">The sequence shown here is derived from an EMBL/GenBank/DDBJ whole genome shotgun (WGS) entry which is preliminary data.</text>
</comment>
<dbReference type="InterPro" id="IPR000719">
    <property type="entry name" value="Prot_kinase_dom"/>
</dbReference>
<name>A0AAU9Y1P9_9CNID</name>
<feature type="binding site" evidence="13 15">
    <location>
        <position position="239"/>
    </location>
    <ligand>
        <name>ATP</name>
        <dbReference type="ChEBI" id="CHEBI:30616"/>
    </ligand>
</feature>